<dbReference type="EMBL" id="CAMGYJ010000008">
    <property type="protein sequence ID" value="CAI0456395.1"/>
    <property type="molecule type" value="Genomic_DNA"/>
</dbReference>
<comment type="caution">
    <text evidence="2">The sequence shown here is derived from an EMBL/GenBank/DDBJ whole genome shotgun (WGS) entry which is preliminary data.</text>
</comment>
<reference evidence="2" key="1">
    <citation type="submission" date="2022-08" db="EMBL/GenBank/DDBJ databases">
        <authorList>
            <person name="Gutierrez-Valencia J."/>
        </authorList>
    </citation>
    <scope>NUCLEOTIDE SEQUENCE</scope>
</reference>
<feature type="compositionally biased region" description="Acidic residues" evidence="1">
    <location>
        <begin position="37"/>
        <end position="46"/>
    </location>
</feature>
<feature type="region of interest" description="Disordered" evidence="1">
    <location>
        <begin position="32"/>
        <end position="54"/>
    </location>
</feature>
<sequence>MLQFDQFKARQWTFSLLLSLIPNFEAPTGLVGGREEAAEESGLEVDDATRGNNCRSDGRVQWQSVLLGGGAKMPSFSLCSIEIG</sequence>
<dbReference type="Proteomes" id="UP001154282">
    <property type="component" value="Unassembled WGS sequence"/>
</dbReference>
<evidence type="ECO:0000313" key="3">
    <source>
        <dbReference type="Proteomes" id="UP001154282"/>
    </source>
</evidence>
<protein>
    <submittedName>
        <fullName evidence="2">Uncharacterized protein</fullName>
    </submittedName>
</protein>
<name>A0AAV0ND37_9ROSI</name>
<evidence type="ECO:0000256" key="1">
    <source>
        <dbReference type="SAM" id="MobiDB-lite"/>
    </source>
</evidence>
<gene>
    <name evidence="2" type="ORF">LITE_LOCUS32748</name>
</gene>
<dbReference type="AlphaFoldDB" id="A0AAV0ND37"/>
<keyword evidence="3" id="KW-1185">Reference proteome</keyword>
<proteinExistence type="predicted"/>
<organism evidence="2 3">
    <name type="scientific">Linum tenue</name>
    <dbReference type="NCBI Taxonomy" id="586396"/>
    <lineage>
        <taxon>Eukaryota</taxon>
        <taxon>Viridiplantae</taxon>
        <taxon>Streptophyta</taxon>
        <taxon>Embryophyta</taxon>
        <taxon>Tracheophyta</taxon>
        <taxon>Spermatophyta</taxon>
        <taxon>Magnoliopsida</taxon>
        <taxon>eudicotyledons</taxon>
        <taxon>Gunneridae</taxon>
        <taxon>Pentapetalae</taxon>
        <taxon>rosids</taxon>
        <taxon>fabids</taxon>
        <taxon>Malpighiales</taxon>
        <taxon>Linaceae</taxon>
        <taxon>Linum</taxon>
    </lineage>
</organism>
<accession>A0AAV0ND37</accession>
<evidence type="ECO:0000313" key="2">
    <source>
        <dbReference type="EMBL" id="CAI0456395.1"/>
    </source>
</evidence>